<evidence type="ECO:0000313" key="2">
    <source>
        <dbReference type="Proteomes" id="UP001500840"/>
    </source>
</evidence>
<comment type="caution">
    <text evidence="1">The sequence shown here is derived from an EMBL/GenBank/DDBJ whole genome shotgun (WGS) entry which is preliminary data.</text>
</comment>
<gene>
    <name evidence="1" type="ORF">GCM10023156_05490</name>
</gene>
<protein>
    <submittedName>
        <fullName evidence="1">Uncharacterized protein</fullName>
    </submittedName>
</protein>
<proteinExistence type="predicted"/>
<evidence type="ECO:0000313" key="1">
    <source>
        <dbReference type="EMBL" id="GAA4445637.1"/>
    </source>
</evidence>
<sequence length="73" mass="7858">MKYASRKAGGLPLGDRDLILIDFPPLYRDLFGHIRAYTTVAVGHTGESMANWTFALGMGGVQSDAPASTTRTD</sequence>
<dbReference type="Proteomes" id="UP001500840">
    <property type="component" value="Unassembled WGS sequence"/>
</dbReference>
<accession>A0ABP8MAJ7</accession>
<keyword evidence="2" id="KW-1185">Reference proteome</keyword>
<organism evidence="1 2">
    <name type="scientific">Novipirellula rosea</name>
    <dbReference type="NCBI Taxonomy" id="1031540"/>
    <lineage>
        <taxon>Bacteria</taxon>
        <taxon>Pseudomonadati</taxon>
        <taxon>Planctomycetota</taxon>
        <taxon>Planctomycetia</taxon>
        <taxon>Pirellulales</taxon>
        <taxon>Pirellulaceae</taxon>
        <taxon>Novipirellula</taxon>
    </lineage>
</organism>
<dbReference type="EMBL" id="BAABGA010000008">
    <property type="protein sequence ID" value="GAA4445637.1"/>
    <property type="molecule type" value="Genomic_DNA"/>
</dbReference>
<name>A0ABP8MAJ7_9BACT</name>
<reference evidence="2" key="1">
    <citation type="journal article" date="2019" name="Int. J. Syst. Evol. Microbiol.">
        <title>The Global Catalogue of Microorganisms (GCM) 10K type strain sequencing project: providing services to taxonomists for standard genome sequencing and annotation.</title>
        <authorList>
            <consortium name="The Broad Institute Genomics Platform"/>
            <consortium name="The Broad Institute Genome Sequencing Center for Infectious Disease"/>
            <person name="Wu L."/>
            <person name="Ma J."/>
        </authorList>
    </citation>
    <scope>NUCLEOTIDE SEQUENCE [LARGE SCALE GENOMIC DNA]</scope>
    <source>
        <strain evidence="2">JCM 17759</strain>
    </source>
</reference>